<evidence type="ECO:0000256" key="6">
    <source>
        <dbReference type="ARBA" id="ARBA00022771"/>
    </source>
</evidence>
<dbReference type="InterPro" id="IPR045191">
    <property type="entry name" value="MBR1/2-like"/>
</dbReference>
<sequence>MFMMQEIMYYSQELHSAASSGRFPPPQGGGPPPYFLAGEFPSILTPPYFNGLLPPLHGMMRPLQRELTDGRFDAYTYANRAAAMAIPSRNYGRRTHTVHPHQIMNVPAWRRQHGYVQVQEIRNDLPNLEPAAAALGRNWIQVDETMILDTETEWGRENVEREGGLSEKLILKYLKTRKNSGEVNSSDGEPKICIVCQEDLWEENGMMIGVLDCRHEYHASCIRQWLQQKNICPLCKTIALPVV</sequence>
<evidence type="ECO:0000256" key="1">
    <source>
        <dbReference type="ARBA" id="ARBA00000900"/>
    </source>
</evidence>
<organism evidence="11 12">
    <name type="scientific">Sesamum angolense</name>
    <dbReference type="NCBI Taxonomy" id="2727404"/>
    <lineage>
        <taxon>Eukaryota</taxon>
        <taxon>Viridiplantae</taxon>
        <taxon>Streptophyta</taxon>
        <taxon>Embryophyta</taxon>
        <taxon>Tracheophyta</taxon>
        <taxon>Spermatophyta</taxon>
        <taxon>Magnoliopsida</taxon>
        <taxon>eudicotyledons</taxon>
        <taxon>Gunneridae</taxon>
        <taxon>Pentapetalae</taxon>
        <taxon>asterids</taxon>
        <taxon>lamiids</taxon>
        <taxon>Lamiales</taxon>
        <taxon>Pedaliaceae</taxon>
        <taxon>Sesamum</taxon>
    </lineage>
</organism>
<protein>
    <recommendedName>
        <fullName evidence="3">RING-type E3 ubiquitin transferase</fullName>
        <ecNumber evidence="3">2.3.2.27</ecNumber>
    </recommendedName>
</protein>
<dbReference type="GO" id="GO:0061630">
    <property type="term" value="F:ubiquitin protein ligase activity"/>
    <property type="evidence" value="ECO:0007669"/>
    <property type="project" value="UniProtKB-EC"/>
</dbReference>
<evidence type="ECO:0000256" key="4">
    <source>
        <dbReference type="ARBA" id="ARBA00022679"/>
    </source>
</evidence>
<reference evidence="11" key="1">
    <citation type="submission" date="2020-06" db="EMBL/GenBank/DDBJ databases">
        <authorList>
            <person name="Li T."/>
            <person name="Hu X."/>
            <person name="Zhang T."/>
            <person name="Song X."/>
            <person name="Zhang H."/>
            <person name="Dai N."/>
            <person name="Sheng W."/>
            <person name="Hou X."/>
            <person name="Wei L."/>
        </authorList>
    </citation>
    <scope>NUCLEOTIDE SEQUENCE</scope>
    <source>
        <strain evidence="11">K16</strain>
        <tissue evidence="11">Leaf</tissue>
    </source>
</reference>
<evidence type="ECO:0000313" key="12">
    <source>
        <dbReference type="Proteomes" id="UP001289374"/>
    </source>
</evidence>
<comment type="caution">
    <text evidence="11">The sequence shown here is derived from an EMBL/GenBank/DDBJ whole genome shotgun (WGS) entry which is preliminary data.</text>
</comment>
<dbReference type="SUPFAM" id="SSF57850">
    <property type="entry name" value="RING/U-box"/>
    <property type="match status" value="1"/>
</dbReference>
<keyword evidence="6 9" id="KW-0863">Zinc-finger</keyword>
<evidence type="ECO:0000256" key="8">
    <source>
        <dbReference type="ARBA" id="ARBA00022833"/>
    </source>
</evidence>
<dbReference type="InterPro" id="IPR024766">
    <property type="entry name" value="Znf_RING_H2"/>
</dbReference>
<keyword evidence="4" id="KW-0808">Transferase</keyword>
<dbReference type="InterPro" id="IPR013083">
    <property type="entry name" value="Znf_RING/FYVE/PHD"/>
</dbReference>
<name>A0AAE1T6X2_9LAMI</name>
<dbReference type="AlphaFoldDB" id="A0AAE1T6X2"/>
<dbReference type="PANTHER" id="PTHR22937">
    <property type="entry name" value="E3 UBIQUITIN-PROTEIN LIGASE RNF165"/>
    <property type="match status" value="1"/>
</dbReference>
<evidence type="ECO:0000256" key="7">
    <source>
        <dbReference type="ARBA" id="ARBA00022786"/>
    </source>
</evidence>
<evidence type="ECO:0000259" key="10">
    <source>
        <dbReference type="PROSITE" id="PS50089"/>
    </source>
</evidence>
<keyword evidence="7" id="KW-0833">Ubl conjugation pathway</keyword>
<keyword evidence="12" id="KW-1185">Reference proteome</keyword>
<reference evidence="11" key="2">
    <citation type="journal article" date="2024" name="Plant">
        <title>Genomic evolution and insights into agronomic trait innovations of Sesamum species.</title>
        <authorList>
            <person name="Miao H."/>
            <person name="Wang L."/>
            <person name="Qu L."/>
            <person name="Liu H."/>
            <person name="Sun Y."/>
            <person name="Le M."/>
            <person name="Wang Q."/>
            <person name="Wei S."/>
            <person name="Zheng Y."/>
            <person name="Lin W."/>
            <person name="Duan Y."/>
            <person name="Cao H."/>
            <person name="Xiong S."/>
            <person name="Wang X."/>
            <person name="Wei L."/>
            <person name="Li C."/>
            <person name="Ma Q."/>
            <person name="Ju M."/>
            <person name="Zhao R."/>
            <person name="Li G."/>
            <person name="Mu C."/>
            <person name="Tian Q."/>
            <person name="Mei H."/>
            <person name="Zhang T."/>
            <person name="Gao T."/>
            <person name="Zhang H."/>
        </authorList>
    </citation>
    <scope>NUCLEOTIDE SEQUENCE</scope>
    <source>
        <strain evidence="11">K16</strain>
    </source>
</reference>
<dbReference type="SMART" id="SM00184">
    <property type="entry name" value="RING"/>
    <property type="match status" value="1"/>
</dbReference>
<keyword evidence="8" id="KW-0862">Zinc</keyword>
<proteinExistence type="predicted"/>
<evidence type="ECO:0000256" key="3">
    <source>
        <dbReference type="ARBA" id="ARBA00012483"/>
    </source>
</evidence>
<dbReference type="EMBL" id="JACGWL010000579">
    <property type="protein sequence ID" value="KAK4383323.1"/>
    <property type="molecule type" value="Genomic_DNA"/>
</dbReference>
<evidence type="ECO:0000256" key="2">
    <source>
        <dbReference type="ARBA" id="ARBA00004906"/>
    </source>
</evidence>
<evidence type="ECO:0000313" key="11">
    <source>
        <dbReference type="EMBL" id="KAK4383323.1"/>
    </source>
</evidence>
<dbReference type="GO" id="GO:0008270">
    <property type="term" value="F:zinc ion binding"/>
    <property type="evidence" value="ECO:0007669"/>
    <property type="project" value="UniProtKB-KW"/>
</dbReference>
<dbReference type="Pfam" id="PF12678">
    <property type="entry name" value="zf-rbx1"/>
    <property type="match status" value="1"/>
</dbReference>
<accession>A0AAE1T6X2</accession>
<evidence type="ECO:0000256" key="5">
    <source>
        <dbReference type="ARBA" id="ARBA00022723"/>
    </source>
</evidence>
<keyword evidence="5" id="KW-0479">Metal-binding</keyword>
<comment type="pathway">
    <text evidence="2">Protein modification; protein ubiquitination.</text>
</comment>
<dbReference type="InterPro" id="IPR001841">
    <property type="entry name" value="Znf_RING"/>
</dbReference>
<dbReference type="Proteomes" id="UP001289374">
    <property type="component" value="Unassembled WGS sequence"/>
</dbReference>
<feature type="domain" description="RING-type" evidence="10">
    <location>
        <begin position="193"/>
        <end position="236"/>
    </location>
</feature>
<dbReference type="Gene3D" id="3.30.40.10">
    <property type="entry name" value="Zinc/RING finger domain, C3HC4 (zinc finger)"/>
    <property type="match status" value="1"/>
</dbReference>
<evidence type="ECO:0000256" key="9">
    <source>
        <dbReference type="PROSITE-ProRule" id="PRU00175"/>
    </source>
</evidence>
<gene>
    <name evidence="11" type="ORF">Sango_2785400</name>
</gene>
<comment type="catalytic activity">
    <reaction evidence="1">
        <text>S-ubiquitinyl-[E2 ubiquitin-conjugating enzyme]-L-cysteine + [acceptor protein]-L-lysine = [E2 ubiquitin-conjugating enzyme]-L-cysteine + N(6)-ubiquitinyl-[acceptor protein]-L-lysine.</text>
        <dbReference type="EC" id="2.3.2.27"/>
    </reaction>
</comment>
<dbReference type="EC" id="2.3.2.27" evidence="3"/>
<dbReference type="PROSITE" id="PS50089">
    <property type="entry name" value="ZF_RING_2"/>
    <property type="match status" value="1"/>
</dbReference>
<dbReference type="PANTHER" id="PTHR22937:SF65">
    <property type="entry name" value="E3 UBIQUITIN-PROTEIN LIGASE ARK2C"/>
    <property type="match status" value="1"/>
</dbReference>